<evidence type="ECO:0000313" key="2">
    <source>
        <dbReference type="EMBL" id="KKL19046.1"/>
    </source>
</evidence>
<proteinExistence type="predicted"/>
<feature type="region of interest" description="Disordered" evidence="1">
    <location>
        <begin position="69"/>
        <end position="93"/>
    </location>
</feature>
<dbReference type="AlphaFoldDB" id="A0A0F9DMX9"/>
<accession>A0A0F9DMX9</accession>
<evidence type="ECO:0000256" key="1">
    <source>
        <dbReference type="SAM" id="MobiDB-lite"/>
    </source>
</evidence>
<sequence length="151" mass="17612">MRWRVKYTPQLYSTVVRALQSAAEETFALSQRYVPVDKGTLRKSGTLEPTPTGAIIYYRTSYAAKMEEGIPPGTTEEVPRHTVKTHRRRSHNVTRRGRAVLIPATRVEQHERGPYTKIYHQGFRGRFYVGRAWDEVRPRLKRFLAEQLRGR</sequence>
<name>A0A0F9DMX9_9ZZZZ</name>
<comment type="caution">
    <text evidence="2">The sequence shown here is derived from an EMBL/GenBank/DDBJ whole genome shotgun (WGS) entry which is preliminary data.</text>
</comment>
<evidence type="ECO:0008006" key="3">
    <source>
        <dbReference type="Google" id="ProtNLM"/>
    </source>
</evidence>
<gene>
    <name evidence="2" type="ORF">LCGC14_2469400</name>
</gene>
<dbReference type="EMBL" id="LAZR01038628">
    <property type="protein sequence ID" value="KKL19046.1"/>
    <property type="molecule type" value="Genomic_DNA"/>
</dbReference>
<reference evidence="2" key="1">
    <citation type="journal article" date="2015" name="Nature">
        <title>Complex archaea that bridge the gap between prokaryotes and eukaryotes.</title>
        <authorList>
            <person name="Spang A."/>
            <person name="Saw J.H."/>
            <person name="Jorgensen S.L."/>
            <person name="Zaremba-Niedzwiedzka K."/>
            <person name="Martijn J."/>
            <person name="Lind A.E."/>
            <person name="van Eijk R."/>
            <person name="Schleper C."/>
            <person name="Guy L."/>
            <person name="Ettema T.J."/>
        </authorList>
    </citation>
    <scope>NUCLEOTIDE SEQUENCE</scope>
</reference>
<feature type="compositionally biased region" description="Basic residues" evidence="1">
    <location>
        <begin position="81"/>
        <end position="93"/>
    </location>
</feature>
<protein>
    <recommendedName>
        <fullName evidence="3">HK97 gp10 family phage protein</fullName>
    </recommendedName>
</protein>
<organism evidence="2">
    <name type="scientific">marine sediment metagenome</name>
    <dbReference type="NCBI Taxonomy" id="412755"/>
    <lineage>
        <taxon>unclassified sequences</taxon>
        <taxon>metagenomes</taxon>
        <taxon>ecological metagenomes</taxon>
    </lineage>
</organism>